<comment type="caution">
    <text evidence="1">The sequence shown here is derived from an EMBL/GenBank/DDBJ whole genome shotgun (WGS) entry which is preliminary data.</text>
</comment>
<reference evidence="1 2" key="1">
    <citation type="submission" date="2020-03" db="EMBL/GenBank/DDBJ databases">
        <title>Cyclobacterium plantarum sp. nov., a marine bacterium isolated from a coastal-marine wetland.</title>
        <authorList>
            <person name="Sanchez-Porro C."/>
            <person name="Ventosa A."/>
            <person name="Amoozegar M."/>
        </authorList>
    </citation>
    <scope>NUCLEOTIDE SEQUENCE [LARGE SCALE GENOMIC DNA]</scope>
    <source>
        <strain evidence="1 2">GBPx2</strain>
    </source>
</reference>
<dbReference type="RefSeq" id="WP_166149909.1">
    <property type="nucleotide sequence ID" value="NZ_JAANYN010000009.1"/>
</dbReference>
<evidence type="ECO:0000313" key="1">
    <source>
        <dbReference type="EMBL" id="NHE58989.1"/>
    </source>
</evidence>
<dbReference type="PROSITE" id="PS51257">
    <property type="entry name" value="PROKAR_LIPOPROTEIN"/>
    <property type="match status" value="1"/>
</dbReference>
<protein>
    <recommendedName>
        <fullName evidence="3">Lipoprotein</fullName>
    </recommendedName>
</protein>
<dbReference type="Proteomes" id="UP000649799">
    <property type="component" value="Unassembled WGS sequence"/>
</dbReference>
<sequence>MKTHAIILLALALLTGSCGLIDDKDAIPKNRENAEMIKSDDTPARGGR</sequence>
<keyword evidence="2" id="KW-1185">Reference proteome</keyword>
<accession>A0ABX0HBD0</accession>
<evidence type="ECO:0000313" key="2">
    <source>
        <dbReference type="Proteomes" id="UP000649799"/>
    </source>
</evidence>
<name>A0ABX0HBD0_9BACT</name>
<dbReference type="EMBL" id="JAANYN010000009">
    <property type="protein sequence ID" value="NHE58989.1"/>
    <property type="molecule type" value="Genomic_DNA"/>
</dbReference>
<organism evidence="1 2">
    <name type="scientific">Cyclobacterium plantarum</name>
    <dbReference type="NCBI Taxonomy" id="2716263"/>
    <lineage>
        <taxon>Bacteria</taxon>
        <taxon>Pseudomonadati</taxon>
        <taxon>Bacteroidota</taxon>
        <taxon>Cytophagia</taxon>
        <taxon>Cytophagales</taxon>
        <taxon>Cyclobacteriaceae</taxon>
        <taxon>Cyclobacterium</taxon>
    </lineage>
</organism>
<evidence type="ECO:0008006" key="3">
    <source>
        <dbReference type="Google" id="ProtNLM"/>
    </source>
</evidence>
<gene>
    <name evidence="1" type="ORF">G9Q97_19455</name>
</gene>
<proteinExistence type="predicted"/>